<feature type="transmembrane region" description="Helical" evidence="1">
    <location>
        <begin position="7"/>
        <end position="33"/>
    </location>
</feature>
<gene>
    <name evidence="2" type="primary">murJ_3</name>
    <name evidence="2" type="ORF">NCTC8105_02194</name>
</gene>
<reference evidence="2 3" key="1">
    <citation type="submission" date="2018-06" db="EMBL/GenBank/DDBJ databases">
        <authorList>
            <consortium name="Pathogen Informatics"/>
            <person name="Doyle S."/>
        </authorList>
    </citation>
    <scope>NUCLEOTIDE SEQUENCE [LARGE SCALE GENOMIC DNA]</scope>
    <source>
        <strain evidence="2 3">NCTC8105</strain>
    </source>
</reference>
<organism evidence="2 3">
    <name type="scientific">Hafnia alvei</name>
    <dbReference type="NCBI Taxonomy" id="569"/>
    <lineage>
        <taxon>Bacteria</taxon>
        <taxon>Pseudomonadati</taxon>
        <taxon>Pseudomonadota</taxon>
        <taxon>Gammaproteobacteria</taxon>
        <taxon>Enterobacterales</taxon>
        <taxon>Hafniaceae</taxon>
        <taxon>Hafnia</taxon>
    </lineage>
</organism>
<keyword evidence="1" id="KW-0812">Transmembrane</keyword>
<accession>A0A377PID1</accession>
<feature type="transmembrane region" description="Helical" evidence="1">
    <location>
        <begin position="45"/>
        <end position="66"/>
    </location>
</feature>
<evidence type="ECO:0000313" key="3">
    <source>
        <dbReference type="Proteomes" id="UP000254821"/>
    </source>
</evidence>
<name>A0A377PID1_HAFAL</name>
<dbReference type="EMBL" id="UGHP01000001">
    <property type="protein sequence ID" value="STQ80087.1"/>
    <property type="molecule type" value="Genomic_DNA"/>
</dbReference>
<evidence type="ECO:0000256" key="1">
    <source>
        <dbReference type="SAM" id="Phobius"/>
    </source>
</evidence>
<dbReference type="Proteomes" id="UP000254821">
    <property type="component" value="Unassembled WGS sequence"/>
</dbReference>
<keyword evidence="1" id="KW-0472">Membrane</keyword>
<protein>
    <submittedName>
        <fullName evidence="2">Uncharacterized protein</fullName>
    </submittedName>
</protein>
<keyword evidence="1" id="KW-1133">Transmembrane helix</keyword>
<proteinExistence type="predicted"/>
<sequence length="79" mass="8822">MYTPQPGWILFLVKLVVAVAIMTVVLIGMMWFMPAWDSGNMLMRLLRLMAVVVVGAGSYFAALGLLGFRVRDFTRNVVV</sequence>
<evidence type="ECO:0000313" key="2">
    <source>
        <dbReference type="EMBL" id="STQ80087.1"/>
    </source>
</evidence>
<dbReference type="AlphaFoldDB" id="A0A377PID1"/>